<dbReference type="PANTHER" id="PTHR38776:SF1">
    <property type="entry name" value="MLTA-INTERACTING PROTEIN-RELATED"/>
    <property type="match status" value="1"/>
</dbReference>
<protein>
    <submittedName>
        <fullName evidence="7">MipA/OmpV family protein</fullName>
    </submittedName>
</protein>
<gene>
    <name evidence="7" type="ORF">ACFSJ3_08915</name>
</gene>
<feature type="chain" id="PRO_5045300600" evidence="6">
    <location>
        <begin position="19"/>
        <end position="247"/>
    </location>
</feature>
<keyword evidence="3 6" id="KW-0732">Signal</keyword>
<dbReference type="RefSeq" id="WP_345341111.1">
    <property type="nucleotide sequence ID" value="NZ_BAABLI010000017.1"/>
</dbReference>
<name>A0ABW4XNQ9_9GAMM</name>
<comment type="subcellular location">
    <subcellularLocation>
        <location evidence="1">Cell outer membrane</location>
    </subcellularLocation>
</comment>
<comment type="similarity">
    <text evidence="2">Belongs to the MipA/OmpV family.</text>
</comment>
<organism evidence="7 8">
    <name type="scientific">Corallincola platygyrae</name>
    <dbReference type="NCBI Taxonomy" id="1193278"/>
    <lineage>
        <taxon>Bacteria</taxon>
        <taxon>Pseudomonadati</taxon>
        <taxon>Pseudomonadota</taxon>
        <taxon>Gammaproteobacteria</taxon>
        <taxon>Alteromonadales</taxon>
        <taxon>Psychromonadaceae</taxon>
        <taxon>Corallincola</taxon>
    </lineage>
</organism>
<comment type="caution">
    <text evidence="7">The sequence shown here is derived from an EMBL/GenBank/DDBJ whole genome shotgun (WGS) entry which is preliminary data.</text>
</comment>
<evidence type="ECO:0000313" key="7">
    <source>
        <dbReference type="EMBL" id="MFD2096101.1"/>
    </source>
</evidence>
<sequence>MKYSLALASLLLPSIAMAQDGETLSVGAGFVLQNSAYADYDDDNRFVPIIKFENEHFFADKGGLGYKLFDNKQHRIGVIVGVGKDEWDSGNTSRFRELDNRHRSIDAGLSYQFQDRQYGQFSASVMTDISDDHNGVTVDLGYGYPFPINEDLMLIPNISLTYMDSDYANYYYGISDKEAARTSFDAYDTGSAMKYGVGIAANYKINDEWSLTGGASYTMLDSDIEDSPLIDDDKETSVFVGVSYKFW</sequence>
<accession>A0ABW4XNQ9</accession>
<evidence type="ECO:0000256" key="6">
    <source>
        <dbReference type="SAM" id="SignalP"/>
    </source>
</evidence>
<dbReference type="Gene3D" id="2.40.160.20">
    <property type="match status" value="1"/>
</dbReference>
<proteinExistence type="inferred from homology"/>
<dbReference type="InterPro" id="IPR011250">
    <property type="entry name" value="OMP/PagP_B-barrel"/>
</dbReference>
<evidence type="ECO:0000256" key="5">
    <source>
        <dbReference type="ARBA" id="ARBA00023237"/>
    </source>
</evidence>
<keyword evidence="4" id="KW-0472">Membrane</keyword>
<evidence type="ECO:0000313" key="8">
    <source>
        <dbReference type="Proteomes" id="UP001597380"/>
    </source>
</evidence>
<evidence type="ECO:0000256" key="4">
    <source>
        <dbReference type="ARBA" id="ARBA00023136"/>
    </source>
</evidence>
<feature type="signal peptide" evidence="6">
    <location>
        <begin position="1"/>
        <end position="18"/>
    </location>
</feature>
<dbReference type="EMBL" id="JBHUHT010000011">
    <property type="protein sequence ID" value="MFD2096101.1"/>
    <property type="molecule type" value="Genomic_DNA"/>
</dbReference>
<evidence type="ECO:0000256" key="1">
    <source>
        <dbReference type="ARBA" id="ARBA00004442"/>
    </source>
</evidence>
<evidence type="ECO:0000256" key="2">
    <source>
        <dbReference type="ARBA" id="ARBA00005722"/>
    </source>
</evidence>
<evidence type="ECO:0000256" key="3">
    <source>
        <dbReference type="ARBA" id="ARBA00022729"/>
    </source>
</evidence>
<dbReference type="Pfam" id="PF06629">
    <property type="entry name" value="MipA"/>
    <property type="match status" value="1"/>
</dbReference>
<reference evidence="8" key="1">
    <citation type="journal article" date="2019" name="Int. J. Syst. Evol. Microbiol.">
        <title>The Global Catalogue of Microorganisms (GCM) 10K type strain sequencing project: providing services to taxonomists for standard genome sequencing and annotation.</title>
        <authorList>
            <consortium name="The Broad Institute Genomics Platform"/>
            <consortium name="The Broad Institute Genome Sequencing Center for Infectious Disease"/>
            <person name="Wu L."/>
            <person name="Ma J."/>
        </authorList>
    </citation>
    <scope>NUCLEOTIDE SEQUENCE [LARGE SCALE GENOMIC DNA]</scope>
    <source>
        <strain evidence="8">CGMCC 1.10992</strain>
    </source>
</reference>
<dbReference type="Proteomes" id="UP001597380">
    <property type="component" value="Unassembled WGS sequence"/>
</dbReference>
<dbReference type="PANTHER" id="PTHR38776">
    <property type="entry name" value="MLTA-INTERACTING PROTEIN-RELATED"/>
    <property type="match status" value="1"/>
</dbReference>
<dbReference type="InterPro" id="IPR010583">
    <property type="entry name" value="MipA"/>
</dbReference>
<keyword evidence="8" id="KW-1185">Reference proteome</keyword>
<keyword evidence="5" id="KW-0998">Cell outer membrane</keyword>
<dbReference type="SUPFAM" id="SSF56925">
    <property type="entry name" value="OMPA-like"/>
    <property type="match status" value="1"/>
</dbReference>